<feature type="DNA-binding region" description="H-T-H motif" evidence="2">
    <location>
        <begin position="38"/>
        <end position="57"/>
    </location>
</feature>
<keyword evidence="5" id="KW-1185">Reference proteome</keyword>
<accession>A0ABN3U3W4</accession>
<sequence>MTGRETGSRARRDPEGRRQAIVEAAAALVVEDGVTELTHRRVAERAGVPLGATTYYFSSLGELEEESLRHLAEWIEADLREVARKLEACGGEPAPLAEMMHAYLRDRARMRADAALYVAAMRREELRPLALRWFDGLVEVLSAHTDAESARALAVFADGAAMHAVLHDEPLDVALLTGAVVKLMADRAGEVTGR</sequence>
<evidence type="ECO:0000313" key="4">
    <source>
        <dbReference type="EMBL" id="GAA2724229.1"/>
    </source>
</evidence>
<dbReference type="RefSeq" id="WP_344450134.1">
    <property type="nucleotide sequence ID" value="NZ_BAAATZ010000007.1"/>
</dbReference>
<dbReference type="InterPro" id="IPR036271">
    <property type="entry name" value="Tet_transcr_reg_TetR-rel_C_sf"/>
</dbReference>
<evidence type="ECO:0000313" key="5">
    <source>
        <dbReference type="Proteomes" id="UP001501842"/>
    </source>
</evidence>
<dbReference type="InterPro" id="IPR041583">
    <property type="entry name" value="TetR_C_31"/>
</dbReference>
<dbReference type="Proteomes" id="UP001501842">
    <property type="component" value="Unassembled WGS sequence"/>
</dbReference>
<dbReference type="Gene3D" id="1.10.357.10">
    <property type="entry name" value="Tetracycline Repressor, domain 2"/>
    <property type="match status" value="1"/>
</dbReference>
<dbReference type="Pfam" id="PF17940">
    <property type="entry name" value="TetR_C_31"/>
    <property type="match status" value="1"/>
</dbReference>
<proteinExistence type="predicted"/>
<dbReference type="EMBL" id="BAAATZ010000007">
    <property type="protein sequence ID" value="GAA2724229.1"/>
    <property type="molecule type" value="Genomic_DNA"/>
</dbReference>
<dbReference type="InterPro" id="IPR009057">
    <property type="entry name" value="Homeodomain-like_sf"/>
</dbReference>
<dbReference type="InterPro" id="IPR001647">
    <property type="entry name" value="HTH_TetR"/>
</dbReference>
<feature type="domain" description="HTH tetR-type" evidence="3">
    <location>
        <begin position="15"/>
        <end position="75"/>
    </location>
</feature>
<evidence type="ECO:0000256" key="2">
    <source>
        <dbReference type="PROSITE-ProRule" id="PRU00335"/>
    </source>
</evidence>
<comment type="caution">
    <text evidence="4">The sequence shown here is derived from an EMBL/GenBank/DDBJ whole genome shotgun (WGS) entry which is preliminary data.</text>
</comment>
<reference evidence="4 5" key="1">
    <citation type="journal article" date="2019" name="Int. J. Syst. Evol. Microbiol.">
        <title>The Global Catalogue of Microorganisms (GCM) 10K type strain sequencing project: providing services to taxonomists for standard genome sequencing and annotation.</title>
        <authorList>
            <consortium name="The Broad Institute Genomics Platform"/>
            <consortium name="The Broad Institute Genome Sequencing Center for Infectious Disease"/>
            <person name="Wu L."/>
            <person name="Ma J."/>
        </authorList>
    </citation>
    <scope>NUCLEOTIDE SEQUENCE [LARGE SCALE GENOMIC DNA]</scope>
    <source>
        <strain evidence="4 5">JCM 8201</strain>
    </source>
</reference>
<dbReference type="Pfam" id="PF00440">
    <property type="entry name" value="TetR_N"/>
    <property type="match status" value="1"/>
</dbReference>
<dbReference type="SUPFAM" id="SSF46689">
    <property type="entry name" value="Homeodomain-like"/>
    <property type="match status" value="1"/>
</dbReference>
<dbReference type="PROSITE" id="PS50977">
    <property type="entry name" value="HTH_TETR_2"/>
    <property type="match status" value="1"/>
</dbReference>
<evidence type="ECO:0000256" key="1">
    <source>
        <dbReference type="ARBA" id="ARBA00023125"/>
    </source>
</evidence>
<protein>
    <submittedName>
        <fullName evidence="4">TetR family transcriptional regulator</fullName>
    </submittedName>
</protein>
<evidence type="ECO:0000259" key="3">
    <source>
        <dbReference type="PROSITE" id="PS50977"/>
    </source>
</evidence>
<name>A0ABN3U3W4_9ACTN</name>
<gene>
    <name evidence="4" type="ORF">GCM10010439_21330</name>
</gene>
<organism evidence="4 5">
    <name type="scientific">Actinocorallia aurantiaca</name>
    <dbReference type="NCBI Taxonomy" id="46204"/>
    <lineage>
        <taxon>Bacteria</taxon>
        <taxon>Bacillati</taxon>
        <taxon>Actinomycetota</taxon>
        <taxon>Actinomycetes</taxon>
        <taxon>Streptosporangiales</taxon>
        <taxon>Thermomonosporaceae</taxon>
        <taxon>Actinocorallia</taxon>
    </lineage>
</organism>
<keyword evidence="1 2" id="KW-0238">DNA-binding</keyword>
<dbReference type="SUPFAM" id="SSF48498">
    <property type="entry name" value="Tetracyclin repressor-like, C-terminal domain"/>
    <property type="match status" value="1"/>
</dbReference>